<dbReference type="InterPro" id="IPR008978">
    <property type="entry name" value="HSP20-like_chaperone"/>
</dbReference>
<accession>A0A2U1LYQ0</accession>
<organism evidence="2 3">
    <name type="scientific">Artemisia annua</name>
    <name type="common">Sweet wormwood</name>
    <dbReference type="NCBI Taxonomy" id="35608"/>
    <lineage>
        <taxon>Eukaryota</taxon>
        <taxon>Viridiplantae</taxon>
        <taxon>Streptophyta</taxon>
        <taxon>Embryophyta</taxon>
        <taxon>Tracheophyta</taxon>
        <taxon>Spermatophyta</taxon>
        <taxon>Magnoliopsida</taxon>
        <taxon>eudicotyledons</taxon>
        <taxon>Gunneridae</taxon>
        <taxon>Pentapetalae</taxon>
        <taxon>asterids</taxon>
        <taxon>campanulids</taxon>
        <taxon>Asterales</taxon>
        <taxon>Asteraceae</taxon>
        <taxon>Asteroideae</taxon>
        <taxon>Anthemideae</taxon>
        <taxon>Artemisiinae</taxon>
        <taxon>Artemisia</taxon>
    </lineage>
</organism>
<evidence type="ECO:0000256" key="1">
    <source>
        <dbReference type="ARBA" id="ARBA00023016"/>
    </source>
</evidence>
<evidence type="ECO:0000313" key="3">
    <source>
        <dbReference type="Proteomes" id="UP000245207"/>
    </source>
</evidence>
<proteinExistence type="predicted"/>
<dbReference type="STRING" id="35608.A0A2U1LYQ0"/>
<dbReference type="OrthoDB" id="5511210at2759"/>
<gene>
    <name evidence="2" type="ORF">CTI12_AA436510</name>
</gene>
<evidence type="ECO:0000313" key="2">
    <source>
        <dbReference type="EMBL" id="PWA54117.1"/>
    </source>
</evidence>
<name>A0A2U1LYQ0_ARTAN</name>
<dbReference type="Proteomes" id="UP000245207">
    <property type="component" value="Unassembled WGS sequence"/>
</dbReference>
<keyword evidence="3" id="KW-1185">Reference proteome</keyword>
<keyword evidence="1 2" id="KW-0346">Stress response</keyword>
<comment type="caution">
    <text evidence="2">The sequence shown here is derived from an EMBL/GenBank/DDBJ whole genome shotgun (WGS) entry which is preliminary data.</text>
</comment>
<dbReference type="AlphaFoldDB" id="A0A2U1LYQ0"/>
<dbReference type="EMBL" id="PKPP01007187">
    <property type="protein sequence ID" value="PWA54117.1"/>
    <property type="molecule type" value="Genomic_DNA"/>
</dbReference>
<sequence length="295" mass="33344">MIKWWLDVLKIRVTVDEKNGEAASNVFDPFSLDVWDPFKDFPLSSPSGLSNETSALVNARVDWKETPEAHVFKADLPGIKKEEVKVEAKAMTDIGVDEYRRMVCIDGAVVANPITLKSVEEWTGRLEITLKAVSKFKDKHPMLFRLKNSNLRQHVKSAHFQDSAADDTSKVVGSVWTWNESILNKILQRWLDRFGENYSKGDDHTLAWAHFIETTGAHSCSSTVLWLPLPLLMLQQSVSMHKKVKPLCHNATEIPMDDNNGCRLTYQRGDMDVHSDMGATRLLQPLKEAPSTSIK</sequence>
<reference evidence="2 3" key="1">
    <citation type="journal article" date="2018" name="Mol. Plant">
        <title>The genome of Artemisia annua provides insight into the evolution of Asteraceae family and artemisinin biosynthesis.</title>
        <authorList>
            <person name="Shen Q."/>
            <person name="Zhang L."/>
            <person name="Liao Z."/>
            <person name="Wang S."/>
            <person name="Yan T."/>
            <person name="Shi P."/>
            <person name="Liu M."/>
            <person name="Fu X."/>
            <person name="Pan Q."/>
            <person name="Wang Y."/>
            <person name="Lv Z."/>
            <person name="Lu X."/>
            <person name="Zhang F."/>
            <person name="Jiang W."/>
            <person name="Ma Y."/>
            <person name="Chen M."/>
            <person name="Hao X."/>
            <person name="Li L."/>
            <person name="Tang Y."/>
            <person name="Lv G."/>
            <person name="Zhou Y."/>
            <person name="Sun X."/>
            <person name="Brodelius P.E."/>
            <person name="Rose J.K.C."/>
            <person name="Tang K."/>
        </authorList>
    </citation>
    <scope>NUCLEOTIDE SEQUENCE [LARGE SCALE GENOMIC DNA]</scope>
    <source>
        <strain evidence="3">cv. Huhao1</strain>
        <tissue evidence="2">Leaf</tissue>
    </source>
</reference>
<protein>
    <submittedName>
        <fullName evidence="2">17.3 kDa class I heat shock protein</fullName>
    </submittedName>
</protein>
<dbReference type="InterPro" id="IPR031107">
    <property type="entry name" value="Small_HSP"/>
</dbReference>
<dbReference type="SUPFAM" id="SSF49764">
    <property type="entry name" value="HSP20-like chaperones"/>
    <property type="match status" value="1"/>
</dbReference>
<dbReference type="PANTHER" id="PTHR11527">
    <property type="entry name" value="HEAT-SHOCK PROTEIN 20 FAMILY MEMBER"/>
    <property type="match status" value="1"/>
</dbReference>
<dbReference type="Gene3D" id="2.60.40.790">
    <property type="match status" value="1"/>
</dbReference>